<protein>
    <submittedName>
        <fullName evidence="5">Twitchin-like</fullName>
    </submittedName>
</protein>
<dbReference type="PROSITE" id="PS50853">
    <property type="entry name" value="FN3"/>
    <property type="match status" value="3"/>
</dbReference>
<organism evidence="4 5">
    <name type="scientific">Diaphorina citri</name>
    <name type="common">Asian citrus psyllid</name>
    <dbReference type="NCBI Taxonomy" id="121845"/>
    <lineage>
        <taxon>Eukaryota</taxon>
        <taxon>Metazoa</taxon>
        <taxon>Ecdysozoa</taxon>
        <taxon>Arthropoda</taxon>
        <taxon>Hexapoda</taxon>
        <taxon>Insecta</taxon>
        <taxon>Pterygota</taxon>
        <taxon>Neoptera</taxon>
        <taxon>Paraneoptera</taxon>
        <taxon>Hemiptera</taxon>
        <taxon>Sternorrhyncha</taxon>
        <taxon>Psylloidea</taxon>
        <taxon>Psyllidae</taxon>
        <taxon>Diaphorininae</taxon>
        <taxon>Diaphorina</taxon>
    </lineage>
</organism>
<dbReference type="InterPro" id="IPR003961">
    <property type="entry name" value="FN3_dom"/>
</dbReference>
<dbReference type="GO" id="GO:0031430">
    <property type="term" value="C:M band"/>
    <property type="evidence" value="ECO:0007669"/>
    <property type="project" value="TreeGrafter"/>
</dbReference>
<dbReference type="Proteomes" id="UP000079169">
    <property type="component" value="Unplaced"/>
</dbReference>
<dbReference type="STRING" id="121845.A0A3Q0J0B2"/>
<keyword evidence="1" id="KW-0393">Immunoglobulin domain</keyword>
<dbReference type="PANTHER" id="PTHR14340">
    <property type="entry name" value="MICROFIBRIL-ASSOCIATED GLYCOPROTEIN 3"/>
    <property type="match status" value="1"/>
</dbReference>
<dbReference type="InterPro" id="IPR013098">
    <property type="entry name" value="Ig_I-set"/>
</dbReference>
<reference evidence="5" key="1">
    <citation type="submission" date="2025-08" db="UniProtKB">
        <authorList>
            <consortium name="RefSeq"/>
        </authorList>
    </citation>
    <scope>IDENTIFICATION</scope>
</reference>
<dbReference type="GO" id="GO:0045214">
    <property type="term" value="P:sarcomere organization"/>
    <property type="evidence" value="ECO:0007669"/>
    <property type="project" value="TreeGrafter"/>
</dbReference>
<accession>A0A3Q0J0B2</accession>
<sequence>MAEYGLDNWKTVPGFCPKEFFTVKGLTEGKKYVFRIRTENMYGASEPLDPLFPDKPSPPEGPLEVSNVTKESCKLSWRVPVDDGGAPILHYIIEKMDISRGTWSDAGMTVSLFYDVPRLIHRKEYLFRVKAVNSIGESDTLETTKTTVARNEFDEPDAPEKPTVKDWGEDFVDLAWKPPLNDGGSPITDYIIQKKEKGNPYWMNALEVPANKTDVKIPDLTKGQEYEFRVIAVNEAGPSEPSDASDIIMCKQRFLAPKIKTPLKDIIIKAGKILNVEIQFIGEPPPEVTWTIDGKELKTDSVRTTVTSIGYHTIVNTVNTKRSDSGTYHLELRNTSGRDEGSFTVTVLDRPGPPQEPLEYEEVTASSVTLSWKPPTDNGGSEITGYVIEKRDLTHGGGWVPAVNHVSPYDHHATVPRLLEGTTYEFRVRAENLQGLSEPITTKEPVVAKNQYGKELDKWTNYDVLV</sequence>
<dbReference type="InterPro" id="IPR036116">
    <property type="entry name" value="FN3_sf"/>
</dbReference>
<evidence type="ECO:0000256" key="1">
    <source>
        <dbReference type="ARBA" id="ARBA00023319"/>
    </source>
</evidence>
<evidence type="ECO:0000313" key="5">
    <source>
        <dbReference type="RefSeq" id="XP_026681917.1"/>
    </source>
</evidence>
<evidence type="ECO:0000259" key="2">
    <source>
        <dbReference type="PROSITE" id="PS50835"/>
    </source>
</evidence>
<name>A0A3Q0J0B2_DIACI</name>
<dbReference type="SMART" id="SM00060">
    <property type="entry name" value="FN3"/>
    <property type="match status" value="3"/>
</dbReference>
<dbReference type="InterPro" id="IPR007110">
    <property type="entry name" value="Ig-like_dom"/>
</dbReference>
<proteinExistence type="predicted"/>
<evidence type="ECO:0000313" key="4">
    <source>
        <dbReference type="Proteomes" id="UP000079169"/>
    </source>
</evidence>
<evidence type="ECO:0000259" key="3">
    <source>
        <dbReference type="PROSITE" id="PS50853"/>
    </source>
</evidence>
<dbReference type="Pfam" id="PF07679">
    <property type="entry name" value="I-set"/>
    <property type="match status" value="1"/>
</dbReference>
<feature type="domain" description="Fibronectin type-III" evidence="3">
    <location>
        <begin position="158"/>
        <end position="253"/>
    </location>
</feature>
<dbReference type="AlphaFoldDB" id="A0A3Q0J0B2"/>
<dbReference type="RefSeq" id="XP_026681917.1">
    <property type="nucleotide sequence ID" value="XM_026826116.1"/>
</dbReference>
<dbReference type="InterPro" id="IPR013783">
    <property type="entry name" value="Ig-like_fold"/>
</dbReference>
<dbReference type="GO" id="GO:0048738">
    <property type="term" value="P:cardiac muscle tissue development"/>
    <property type="evidence" value="ECO:0007669"/>
    <property type="project" value="TreeGrafter"/>
</dbReference>
<dbReference type="KEGG" id="dci:113468864"/>
<dbReference type="PaxDb" id="121845-A0A3Q0J0B2"/>
<dbReference type="PANTHER" id="PTHR14340:SF9">
    <property type="entry name" value="FIBRONECTIN TYPE-III DOMAIN-CONTAINING PROTEIN"/>
    <property type="match status" value="1"/>
</dbReference>
<dbReference type="CDD" id="cd00063">
    <property type="entry name" value="FN3"/>
    <property type="match status" value="4"/>
</dbReference>
<dbReference type="SUPFAM" id="SSF48726">
    <property type="entry name" value="Immunoglobulin"/>
    <property type="match status" value="1"/>
</dbReference>
<dbReference type="Gene3D" id="2.60.40.10">
    <property type="entry name" value="Immunoglobulins"/>
    <property type="match status" value="5"/>
</dbReference>
<feature type="domain" description="Fibronectin type-III" evidence="3">
    <location>
        <begin position="58"/>
        <end position="151"/>
    </location>
</feature>
<dbReference type="SUPFAM" id="SSF49265">
    <property type="entry name" value="Fibronectin type III"/>
    <property type="match status" value="3"/>
</dbReference>
<dbReference type="PROSITE" id="PS50835">
    <property type="entry name" value="IG_LIKE"/>
    <property type="match status" value="1"/>
</dbReference>
<dbReference type="GeneID" id="113468864"/>
<dbReference type="GO" id="GO:0008307">
    <property type="term" value="F:structural constituent of muscle"/>
    <property type="evidence" value="ECO:0007669"/>
    <property type="project" value="TreeGrafter"/>
</dbReference>
<dbReference type="PRINTS" id="PR00014">
    <property type="entry name" value="FNTYPEIII"/>
</dbReference>
<dbReference type="InterPro" id="IPR036179">
    <property type="entry name" value="Ig-like_dom_sf"/>
</dbReference>
<gene>
    <name evidence="5" type="primary">LOC113468864</name>
</gene>
<dbReference type="FunFam" id="2.60.40.10:FF:000056">
    <property type="entry name" value="twitchin isoform X4"/>
    <property type="match status" value="3"/>
</dbReference>
<dbReference type="Pfam" id="PF00041">
    <property type="entry name" value="fn3"/>
    <property type="match status" value="3"/>
</dbReference>
<keyword evidence="4" id="KW-1185">Reference proteome</keyword>
<dbReference type="FunFam" id="2.60.40.10:FF:000051">
    <property type="entry name" value="Uncharacterized protein, isoform J"/>
    <property type="match status" value="1"/>
</dbReference>
<feature type="domain" description="Fibronectin type-III" evidence="3">
    <location>
        <begin position="353"/>
        <end position="451"/>
    </location>
</feature>
<feature type="domain" description="Ig-like" evidence="2">
    <location>
        <begin position="257"/>
        <end position="346"/>
    </location>
</feature>